<dbReference type="CDD" id="cd00293">
    <property type="entry name" value="USP-like"/>
    <property type="match status" value="2"/>
</dbReference>
<dbReference type="Gene3D" id="3.40.50.620">
    <property type="entry name" value="HUPs"/>
    <property type="match status" value="2"/>
</dbReference>
<evidence type="ECO:0000313" key="4">
    <source>
        <dbReference type="Proteomes" id="UP000293671"/>
    </source>
</evidence>
<dbReference type="PANTHER" id="PTHR46268">
    <property type="entry name" value="STRESS RESPONSE PROTEIN NHAX"/>
    <property type="match status" value="1"/>
</dbReference>
<sequence>MTPITSIVVATDFSIDGNNAVRRAALLAHEHGARLKLVHVLDPTGCKPLRDWFSPSIDIDLKAAQARESLRRFAVEIAGRYDVTATVEVVVGELLESLMQASERAELLVLGRRGHSRFQALLVGRTVDRLLRTCRRPVLVVKTSVEGAYRRVLVPVDFTAPSLAAVQVAARLARDSSMHVFHSINSHREAVLRETDMPEHVIRESRLRRDAGTIARMRRQAARLGLDSTRMGFAVAHGHPVWSTLRHARWLGADLIVAGKQGRSTLGEFLLGSVSRRVLAESSCDMLIVPQPCKKPLAHATSPQMRLAEPAGQVDTAALARSAAALAGALTPAQWPETAERSLSRRLP</sequence>
<dbReference type="InterPro" id="IPR006016">
    <property type="entry name" value="UspA"/>
</dbReference>
<evidence type="ECO:0000259" key="2">
    <source>
        <dbReference type="Pfam" id="PF00582"/>
    </source>
</evidence>
<comment type="similarity">
    <text evidence="1">Belongs to the universal stress protein A family.</text>
</comment>
<dbReference type="AlphaFoldDB" id="A0A4Q7VGM4"/>
<accession>A0A4Q7VGM4</accession>
<dbReference type="SUPFAM" id="SSF52402">
    <property type="entry name" value="Adenine nucleotide alpha hydrolases-like"/>
    <property type="match status" value="2"/>
</dbReference>
<evidence type="ECO:0000313" key="3">
    <source>
        <dbReference type="EMBL" id="RZT95191.1"/>
    </source>
</evidence>
<dbReference type="Pfam" id="PF00582">
    <property type="entry name" value="Usp"/>
    <property type="match status" value="2"/>
</dbReference>
<dbReference type="PANTHER" id="PTHR46268:SF6">
    <property type="entry name" value="UNIVERSAL STRESS PROTEIN UP12"/>
    <property type="match status" value="1"/>
</dbReference>
<evidence type="ECO:0000256" key="1">
    <source>
        <dbReference type="ARBA" id="ARBA00008791"/>
    </source>
</evidence>
<dbReference type="Proteomes" id="UP000293671">
    <property type="component" value="Unassembled WGS sequence"/>
</dbReference>
<organism evidence="3 4">
    <name type="scientific">Rivibacter subsaxonicus</name>
    <dbReference type="NCBI Taxonomy" id="457575"/>
    <lineage>
        <taxon>Bacteria</taxon>
        <taxon>Pseudomonadati</taxon>
        <taxon>Pseudomonadota</taxon>
        <taxon>Betaproteobacteria</taxon>
        <taxon>Burkholderiales</taxon>
        <taxon>Rivibacter</taxon>
    </lineage>
</organism>
<comment type="caution">
    <text evidence="3">The sequence shown here is derived from an EMBL/GenBank/DDBJ whole genome shotgun (WGS) entry which is preliminary data.</text>
</comment>
<protein>
    <submittedName>
        <fullName evidence="3">Nucleotide-binding universal stress UspA family protein</fullName>
    </submittedName>
</protein>
<gene>
    <name evidence="3" type="ORF">EV670_2941</name>
</gene>
<dbReference type="InterPro" id="IPR006015">
    <property type="entry name" value="Universal_stress_UspA"/>
</dbReference>
<reference evidence="3 4" key="1">
    <citation type="submission" date="2019-02" db="EMBL/GenBank/DDBJ databases">
        <title>Genomic Encyclopedia of Type Strains, Phase IV (KMG-IV): sequencing the most valuable type-strain genomes for metagenomic binning, comparative biology and taxonomic classification.</title>
        <authorList>
            <person name="Goeker M."/>
        </authorList>
    </citation>
    <scope>NUCLEOTIDE SEQUENCE [LARGE SCALE GENOMIC DNA]</scope>
    <source>
        <strain evidence="3 4">DSM 19570</strain>
    </source>
</reference>
<keyword evidence="4" id="KW-1185">Reference proteome</keyword>
<dbReference type="InterPro" id="IPR014729">
    <property type="entry name" value="Rossmann-like_a/b/a_fold"/>
</dbReference>
<name>A0A4Q7VGM4_9BURK</name>
<feature type="domain" description="UspA" evidence="2">
    <location>
        <begin position="6"/>
        <end position="142"/>
    </location>
</feature>
<dbReference type="PRINTS" id="PR01438">
    <property type="entry name" value="UNVRSLSTRESS"/>
</dbReference>
<feature type="domain" description="UspA" evidence="2">
    <location>
        <begin position="149"/>
        <end position="290"/>
    </location>
</feature>
<proteinExistence type="inferred from homology"/>
<dbReference type="EMBL" id="SHKP01000007">
    <property type="protein sequence ID" value="RZT95191.1"/>
    <property type="molecule type" value="Genomic_DNA"/>
</dbReference>